<dbReference type="InterPro" id="IPR013320">
    <property type="entry name" value="ConA-like_dom_sf"/>
</dbReference>
<evidence type="ECO:0000256" key="1">
    <source>
        <dbReference type="SAM" id="MobiDB-lite"/>
    </source>
</evidence>
<feature type="region of interest" description="Disordered" evidence="1">
    <location>
        <begin position="733"/>
        <end position="764"/>
    </location>
</feature>
<name>A0ABN9UDY6_9DINO</name>
<dbReference type="InterPro" id="IPR043136">
    <property type="entry name" value="B30.2/SPRY_sf"/>
</dbReference>
<evidence type="ECO:0000313" key="3">
    <source>
        <dbReference type="EMBL" id="CAK0857759.1"/>
    </source>
</evidence>
<feature type="compositionally biased region" description="Basic and acidic residues" evidence="1">
    <location>
        <begin position="746"/>
        <end position="763"/>
    </location>
</feature>
<dbReference type="InterPro" id="IPR003034">
    <property type="entry name" value="SAP_dom"/>
</dbReference>
<accession>A0ABN9UDY6</accession>
<sequence>SRQVAPAPAPASCRGRVRGEARGGLGLARARRAPAEMAQAGGESAEDLEKLTVAQLKDRLKEAGLPVSGKKADLVSRLMDQVSSNGGAEARGTREGAGAAEAEAPTKSSAAALAAAYEAGLKAEGQAPKAAEAADAEQPEEVLRDQEPWDPALPEPEEDAAFDSRPKLTGPICFMPGDSTLNVLPSRSGSVLMSTSQGGLQHLVAGARASVGVTTGRYMFEAMIVENSIAGAHDSWHHQAQHASRHWLRIGVSTAGSAPIMGDTEESICYDSNGSCQHNGVIRKGSGKFHRGQMVAIVLNLKGSGDADSTISLFVDGKRFVKPQKLPQALVGKPLFPTVTFRGVTLHVHFGPEPRVPLTFACRPLQDAALEDTIASPSSASAKSGTCEVIFPVCLPDEGTFDWLDWHKQTNPDVVELSDRSIVAWAQRSGAKKKAHPKGDQNASTDRPDMAFDAPEFEDGQVKQNLTMAASVQKRSLVVMEVRENLLEEFRRSALAKFRAPHFKRVALVLVGEPPDEFKKWRLASLLKEKQERVGAEYKAKVKEHARKKVIARARRKAEVIKKKMEKEERKKQKEEERRKAAEDGMAVEEPAEEEEAEEEEEPADDVDAEDGEPVGPPPQVQLTEQEMQWPHAKIGRYPDIVPSVLAQMLPRVSLPTADEGFDEIRYGWLKKPESEEYLRTWQLERKQNMRMEDIKPSHWFNQKLQQWKKDLAGWHAKRLDWDDPTKRSAMIAASKESSGGGQQKDAGKKFAQDDPDPLKTLEEGDDLEEDDIFGVEDVCDAGKGKPMFADFEFADWALLSLRFELHLLIHAFVRECGDPDRTGVHPDHLSFYYGRFFKKGLNPKIYGCESVQDMVGLVRDTVILCRKVLESQLHDDLESNGIFVKLTEACRQERQRRIDTGDQTAQLKVQVPTGFGGGGVAPHPKLGVVRPPMPGQAGSTLPVRPGGNLVSRPRGPGSIRAPAMVGKGGGKGWGGGYGPMMSKGMAKGMMMGNGPFGWGGFK</sequence>
<dbReference type="PANTHER" id="PTHR12381:SF56">
    <property type="entry name" value="B30.2_SPRY DOMAIN-CONTAINING PROTEIN-RELATED"/>
    <property type="match status" value="1"/>
</dbReference>
<dbReference type="Gene3D" id="1.10.720.30">
    <property type="entry name" value="SAP domain"/>
    <property type="match status" value="1"/>
</dbReference>
<dbReference type="PROSITE" id="PS50800">
    <property type="entry name" value="SAP"/>
    <property type="match status" value="1"/>
</dbReference>
<dbReference type="InterPro" id="IPR036361">
    <property type="entry name" value="SAP_dom_sf"/>
</dbReference>
<feature type="region of interest" description="Disordered" evidence="1">
    <location>
        <begin position="81"/>
        <end position="104"/>
    </location>
</feature>
<organism evidence="3 4">
    <name type="scientific">Prorocentrum cordatum</name>
    <dbReference type="NCBI Taxonomy" id="2364126"/>
    <lineage>
        <taxon>Eukaryota</taxon>
        <taxon>Sar</taxon>
        <taxon>Alveolata</taxon>
        <taxon>Dinophyceae</taxon>
        <taxon>Prorocentrales</taxon>
        <taxon>Prorocentraceae</taxon>
        <taxon>Prorocentrum</taxon>
    </lineage>
</organism>
<evidence type="ECO:0000259" key="2">
    <source>
        <dbReference type="PROSITE" id="PS50800"/>
    </source>
</evidence>
<feature type="non-terminal residue" evidence="3">
    <location>
        <position position="1"/>
    </location>
</feature>
<reference evidence="3" key="1">
    <citation type="submission" date="2023-10" db="EMBL/GenBank/DDBJ databases">
        <authorList>
            <person name="Chen Y."/>
            <person name="Shah S."/>
            <person name="Dougan E. K."/>
            <person name="Thang M."/>
            <person name="Chan C."/>
        </authorList>
    </citation>
    <scope>NUCLEOTIDE SEQUENCE [LARGE SCALE GENOMIC DNA]</scope>
</reference>
<feature type="region of interest" description="Disordered" evidence="1">
    <location>
        <begin position="126"/>
        <end position="169"/>
    </location>
</feature>
<keyword evidence="4" id="KW-1185">Reference proteome</keyword>
<feature type="domain" description="SAP" evidence="2">
    <location>
        <begin position="48"/>
        <end position="82"/>
    </location>
</feature>
<dbReference type="Pfam" id="PF02037">
    <property type="entry name" value="SAP"/>
    <property type="match status" value="1"/>
</dbReference>
<feature type="region of interest" description="Disordered" evidence="1">
    <location>
        <begin position="1"/>
        <end position="47"/>
    </location>
</feature>
<proteinExistence type="predicted"/>
<feature type="compositionally biased region" description="Low complexity" evidence="1">
    <location>
        <begin position="86"/>
        <end position="104"/>
    </location>
</feature>
<comment type="caution">
    <text evidence="3">The sequence shown here is derived from an EMBL/GenBank/DDBJ whole genome shotgun (WGS) entry which is preliminary data.</text>
</comment>
<dbReference type="SUPFAM" id="SSF49899">
    <property type="entry name" value="Concanavalin A-like lectins/glucanases"/>
    <property type="match status" value="1"/>
</dbReference>
<feature type="compositionally biased region" description="Basic and acidic residues" evidence="1">
    <location>
        <begin position="562"/>
        <end position="583"/>
    </location>
</feature>
<gene>
    <name evidence="3" type="ORF">PCOR1329_LOCUS47747</name>
</gene>
<feature type="compositionally biased region" description="Acidic residues" evidence="1">
    <location>
        <begin position="586"/>
        <end position="613"/>
    </location>
</feature>
<dbReference type="Gene3D" id="2.60.120.920">
    <property type="match status" value="1"/>
</dbReference>
<dbReference type="PANTHER" id="PTHR12381">
    <property type="entry name" value="HETEROGENEOUS NUCLEAR RIBONUCLEOPROTEIN U FAMILY MEMBER"/>
    <property type="match status" value="1"/>
</dbReference>
<evidence type="ECO:0000313" key="4">
    <source>
        <dbReference type="Proteomes" id="UP001189429"/>
    </source>
</evidence>
<protein>
    <recommendedName>
        <fullName evidence="2">SAP domain-containing protein</fullName>
    </recommendedName>
</protein>
<dbReference type="SUPFAM" id="SSF68906">
    <property type="entry name" value="SAP domain"/>
    <property type="match status" value="1"/>
</dbReference>
<feature type="region of interest" description="Disordered" evidence="1">
    <location>
        <begin position="562"/>
        <end position="621"/>
    </location>
</feature>
<dbReference type="EMBL" id="CAUYUJ010015754">
    <property type="protein sequence ID" value="CAK0857759.1"/>
    <property type="molecule type" value="Genomic_DNA"/>
</dbReference>
<dbReference type="Proteomes" id="UP001189429">
    <property type="component" value="Unassembled WGS sequence"/>
</dbReference>
<feature type="region of interest" description="Disordered" evidence="1">
    <location>
        <begin position="428"/>
        <end position="457"/>
    </location>
</feature>
<dbReference type="SMART" id="SM00513">
    <property type="entry name" value="SAP"/>
    <property type="match status" value="1"/>
</dbReference>